<keyword evidence="1" id="KW-0326">Glycosidase</keyword>
<dbReference type="AlphaFoldDB" id="A0A6J4LFM3"/>
<proteinExistence type="predicted"/>
<dbReference type="EMBL" id="CADCTR010002082">
    <property type="protein sequence ID" value="CAA9330891.1"/>
    <property type="molecule type" value="Genomic_DNA"/>
</dbReference>
<reference evidence="1" key="1">
    <citation type="submission" date="2020-02" db="EMBL/GenBank/DDBJ databases">
        <authorList>
            <person name="Meier V. D."/>
        </authorList>
    </citation>
    <scope>NUCLEOTIDE SEQUENCE</scope>
    <source>
        <strain evidence="1">AVDCRST_MAG93</strain>
    </source>
</reference>
<organism evidence="1">
    <name type="scientific">uncultured Chloroflexia bacterium</name>
    <dbReference type="NCBI Taxonomy" id="1672391"/>
    <lineage>
        <taxon>Bacteria</taxon>
        <taxon>Bacillati</taxon>
        <taxon>Chloroflexota</taxon>
        <taxon>Chloroflexia</taxon>
        <taxon>environmental samples</taxon>
    </lineage>
</organism>
<evidence type="ECO:0000313" key="1">
    <source>
        <dbReference type="EMBL" id="CAA9330891.1"/>
    </source>
</evidence>
<sequence>CASYWIPILATISTTRTHLP</sequence>
<gene>
    <name evidence="1" type="ORF">AVDCRST_MAG93-6186</name>
</gene>
<dbReference type="EC" id="3.2.2.1" evidence="1"/>
<protein>
    <submittedName>
        <fullName evidence="1">Inosine-uridine preferring nucleoside hydrolase</fullName>
        <ecNumber evidence="1">3.2.2.1</ecNumber>
    </submittedName>
</protein>
<name>A0A6J4LFM3_9CHLR</name>
<dbReference type="GO" id="GO:0008477">
    <property type="term" value="F:purine nucleosidase activity"/>
    <property type="evidence" value="ECO:0007669"/>
    <property type="project" value="UniProtKB-EC"/>
</dbReference>
<accession>A0A6J4LFM3</accession>
<keyword evidence="1" id="KW-0378">Hydrolase</keyword>
<feature type="non-terminal residue" evidence="1">
    <location>
        <position position="1"/>
    </location>
</feature>
<feature type="non-terminal residue" evidence="1">
    <location>
        <position position="20"/>
    </location>
</feature>